<organism evidence="2 3">
    <name type="scientific">Arenibacter arenosicollis</name>
    <dbReference type="NCBI Taxonomy" id="2762274"/>
    <lineage>
        <taxon>Bacteria</taxon>
        <taxon>Pseudomonadati</taxon>
        <taxon>Bacteroidota</taxon>
        <taxon>Flavobacteriia</taxon>
        <taxon>Flavobacteriales</taxon>
        <taxon>Flavobacteriaceae</taxon>
        <taxon>Arenibacter</taxon>
    </lineage>
</organism>
<protein>
    <recommendedName>
        <fullName evidence="4">LTXXQ motif family protein</fullName>
    </recommendedName>
</protein>
<evidence type="ECO:0000313" key="3">
    <source>
        <dbReference type="Proteomes" id="UP000618952"/>
    </source>
</evidence>
<gene>
    <name evidence="2" type="ORF">H4O18_18430</name>
</gene>
<accession>A0ABR7QSU5</accession>
<feature type="signal peptide" evidence="1">
    <location>
        <begin position="1"/>
        <end position="22"/>
    </location>
</feature>
<dbReference type="RefSeq" id="WP_187587387.1">
    <property type="nucleotide sequence ID" value="NZ_JACLHY010000025.1"/>
</dbReference>
<reference evidence="2 3" key="1">
    <citation type="submission" date="2020-08" db="EMBL/GenBank/DDBJ databases">
        <title>Arenibacter gaetbuli sp. nov., isolated from a sand dune.</title>
        <authorList>
            <person name="Park S."/>
            <person name="Yoon J.-H."/>
        </authorList>
    </citation>
    <scope>NUCLEOTIDE SEQUENCE [LARGE SCALE GENOMIC DNA]</scope>
    <source>
        <strain evidence="2 3">BSSL-BM3</strain>
    </source>
</reference>
<keyword evidence="1" id="KW-0732">Signal</keyword>
<keyword evidence="3" id="KW-1185">Reference proteome</keyword>
<evidence type="ECO:0000313" key="2">
    <source>
        <dbReference type="EMBL" id="MBC8769982.1"/>
    </source>
</evidence>
<sequence>MKTNKKLFLSVLLIVLSFPFLSAQYGYGNGYGNGYGYGGYGRQRNSIPQAQETPKEPEKLTAAQIVDQEMPSITEKLGLNPFEEAVLSTTLKKYLQERIELQILELPADKMRESYEKITLKQDEELKAGLPADKYEAFVELQKNGFKKVKEKKKKRKNKSKT</sequence>
<evidence type="ECO:0000256" key="1">
    <source>
        <dbReference type="SAM" id="SignalP"/>
    </source>
</evidence>
<dbReference type="EMBL" id="JACLHY010000025">
    <property type="protein sequence ID" value="MBC8769982.1"/>
    <property type="molecule type" value="Genomic_DNA"/>
</dbReference>
<comment type="caution">
    <text evidence="2">The sequence shown here is derived from an EMBL/GenBank/DDBJ whole genome shotgun (WGS) entry which is preliminary data.</text>
</comment>
<name>A0ABR7QSU5_9FLAO</name>
<proteinExistence type="predicted"/>
<feature type="chain" id="PRO_5045953001" description="LTXXQ motif family protein" evidence="1">
    <location>
        <begin position="23"/>
        <end position="162"/>
    </location>
</feature>
<dbReference type="Proteomes" id="UP000618952">
    <property type="component" value="Unassembled WGS sequence"/>
</dbReference>
<evidence type="ECO:0008006" key="4">
    <source>
        <dbReference type="Google" id="ProtNLM"/>
    </source>
</evidence>